<dbReference type="InterPro" id="IPR010430">
    <property type="entry name" value="DUF1028"/>
</dbReference>
<dbReference type="InterPro" id="IPR029055">
    <property type="entry name" value="Ntn_hydrolases_N"/>
</dbReference>
<dbReference type="Gene3D" id="3.60.20.10">
    <property type="entry name" value="Glutamine Phosphoribosylpyrophosphate, subunit 1, domain 1"/>
    <property type="match status" value="1"/>
</dbReference>
<evidence type="ECO:0000313" key="3">
    <source>
        <dbReference type="Proteomes" id="UP001596383"/>
    </source>
</evidence>
<gene>
    <name evidence="2" type="ORF">ACFQE6_16550</name>
</gene>
<feature type="region of interest" description="Disordered" evidence="1">
    <location>
        <begin position="72"/>
        <end position="91"/>
    </location>
</feature>
<feature type="compositionally biased region" description="Basic and acidic residues" evidence="1">
    <location>
        <begin position="74"/>
        <end position="91"/>
    </location>
</feature>
<reference evidence="2 3" key="1">
    <citation type="journal article" date="2019" name="Int. J. Syst. Evol. Microbiol.">
        <title>The Global Catalogue of Microorganisms (GCM) 10K type strain sequencing project: providing services to taxonomists for standard genome sequencing and annotation.</title>
        <authorList>
            <consortium name="The Broad Institute Genomics Platform"/>
            <consortium name="The Broad Institute Genome Sequencing Center for Infectious Disease"/>
            <person name="Wu L."/>
            <person name="Ma J."/>
        </authorList>
    </citation>
    <scope>NUCLEOTIDE SEQUENCE [LARGE SCALE GENOMIC DNA]</scope>
    <source>
        <strain evidence="2 3">LMG 29247</strain>
    </source>
</reference>
<keyword evidence="3" id="KW-1185">Reference proteome</keyword>
<dbReference type="AlphaFoldDB" id="A0ABD5STU1"/>
<dbReference type="EMBL" id="JBHSWV010000263">
    <property type="protein sequence ID" value="MFC6766540.1"/>
    <property type="molecule type" value="Genomic_DNA"/>
</dbReference>
<dbReference type="Pfam" id="PF06267">
    <property type="entry name" value="DUF1028"/>
    <property type="match status" value="1"/>
</dbReference>
<protein>
    <submittedName>
        <fullName evidence="2">DUF1028 domain-containing protein</fullName>
    </submittedName>
</protein>
<dbReference type="RefSeq" id="WP_273739498.1">
    <property type="nucleotide sequence ID" value="NZ_JAQIVI010000263.1"/>
</dbReference>
<comment type="caution">
    <text evidence="2">The sequence shown here is derived from an EMBL/GenBank/DDBJ whole genome shotgun (WGS) entry which is preliminary data.</text>
</comment>
<dbReference type="Proteomes" id="UP001596383">
    <property type="component" value="Unassembled WGS sequence"/>
</dbReference>
<proteinExistence type="predicted"/>
<sequence length="137" mass="15098">MAYSICVSKAYETDDGERHRRFGVGVTTRLPGVGTLCPFVSERAAVATRSLVNVERGARAIDYVDDGAPQRQVHGVDSETTEDHDLEPPYNDLRIDATETSIADLRETDELAERGYRDTLAQYEGAFEADSLEEAAD</sequence>
<name>A0ABD5STU1_9EURY</name>
<accession>A0ABD5STU1</accession>
<evidence type="ECO:0000256" key="1">
    <source>
        <dbReference type="SAM" id="MobiDB-lite"/>
    </source>
</evidence>
<organism evidence="2 3">
    <name type="scientific">Natrinema soli</name>
    <dbReference type="NCBI Taxonomy" id="1930624"/>
    <lineage>
        <taxon>Archaea</taxon>
        <taxon>Methanobacteriati</taxon>
        <taxon>Methanobacteriota</taxon>
        <taxon>Stenosarchaea group</taxon>
        <taxon>Halobacteria</taxon>
        <taxon>Halobacteriales</taxon>
        <taxon>Natrialbaceae</taxon>
        <taxon>Natrinema</taxon>
    </lineage>
</organism>
<dbReference type="SUPFAM" id="SSF56235">
    <property type="entry name" value="N-terminal nucleophile aminohydrolases (Ntn hydrolases)"/>
    <property type="match status" value="1"/>
</dbReference>
<evidence type="ECO:0000313" key="2">
    <source>
        <dbReference type="EMBL" id="MFC6766540.1"/>
    </source>
</evidence>